<keyword evidence="2 6" id="KW-0240">DNA-directed RNA polymerase</keyword>
<dbReference type="GO" id="GO:0006355">
    <property type="term" value="P:regulation of DNA-templated transcription"/>
    <property type="evidence" value="ECO:0007669"/>
    <property type="project" value="UniProtKB-UniRule"/>
</dbReference>
<dbReference type="GO" id="GO:0003899">
    <property type="term" value="F:DNA-directed RNA polymerase activity"/>
    <property type="evidence" value="ECO:0007669"/>
    <property type="project" value="UniProtKB-UniRule"/>
</dbReference>
<protein>
    <recommendedName>
        <fullName evidence="6">Probable DNA-directed RNA polymerase subunit delta</fullName>
    </recommendedName>
    <alternativeName>
        <fullName evidence="6">RNAP delta factor</fullName>
    </alternativeName>
</protein>
<comment type="subunit">
    <text evidence="6">RNAP is composed of a core of 2 alpha, a beta and a beta' subunits. The core is associated with a delta subunit and one of several sigma factors.</text>
</comment>
<accession>A0A4Y8LT62</accession>
<gene>
    <name evidence="6 9" type="primary">rpoE</name>
    <name evidence="9" type="ORF">E2626_02175</name>
</gene>
<evidence type="ECO:0000256" key="3">
    <source>
        <dbReference type="ARBA" id="ARBA00022679"/>
    </source>
</evidence>
<comment type="function">
    <text evidence="6">Participates in both the initiation and recycling phases of transcription. In the presence of the delta subunit, RNAP displays an increased specificity of transcription, a decreased affinity for nucleic acids, and an increased efficiency of RNA synthesis because of enhanced recycling.</text>
</comment>
<proteinExistence type="inferred from homology"/>
<evidence type="ECO:0000256" key="2">
    <source>
        <dbReference type="ARBA" id="ARBA00022478"/>
    </source>
</evidence>
<dbReference type="RefSeq" id="WP_134379172.1">
    <property type="nucleotide sequence ID" value="NZ_SORX01000001.1"/>
</dbReference>
<keyword evidence="4 6" id="KW-0548">Nucleotidyltransferase</keyword>
<evidence type="ECO:0000256" key="4">
    <source>
        <dbReference type="ARBA" id="ARBA00022695"/>
    </source>
</evidence>
<evidence type="ECO:0000259" key="8">
    <source>
        <dbReference type="PROSITE" id="PS51913"/>
    </source>
</evidence>
<dbReference type="PROSITE" id="PS51913">
    <property type="entry name" value="HTH_HARE"/>
    <property type="match status" value="1"/>
</dbReference>
<dbReference type="GO" id="GO:0000428">
    <property type="term" value="C:DNA-directed RNA polymerase complex"/>
    <property type="evidence" value="ECO:0007669"/>
    <property type="project" value="UniProtKB-KW"/>
</dbReference>
<dbReference type="Proteomes" id="UP000297776">
    <property type="component" value="Unassembled WGS sequence"/>
</dbReference>
<evidence type="ECO:0000256" key="7">
    <source>
        <dbReference type="SAM" id="MobiDB-lite"/>
    </source>
</evidence>
<dbReference type="Pfam" id="PF05066">
    <property type="entry name" value="HARE-HTH"/>
    <property type="match status" value="1"/>
</dbReference>
<dbReference type="AlphaFoldDB" id="A0A4Y8LT62"/>
<dbReference type="InterPro" id="IPR029757">
    <property type="entry name" value="RpoE"/>
</dbReference>
<dbReference type="OrthoDB" id="401223at2"/>
<feature type="compositionally biased region" description="Acidic residues" evidence="7">
    <location>
        <begin position="119"/>
        <end position="179"/>
    </location>
</feature>
<feature type="domain" description="HTH HARE-type" evidence="8">
    <location>
        <begin position="14"/>
        <end position="82"/>
    </location>
</feature>
<feature type="region of interest" description="Disordered" evidence="7">
    <location>
        <begin position="97"/>
        <end position="179"/>
    </location>
</feature>
<dbReference type="InterPro" id="IPR038087">
    <property type="entry name" value="RNAP_delta_N_dom_sf"/>
</dbReference>
<name>A0A4Y8LT62_9BACL</name>
<dbReference type="GO" id="GO:0006351">
    <property type="term" value="P:DNA-templated transcription"/>
    <property type="evidence" value="ECO:0007669"/>
    <property type="project" value="InterPro"/>
</dbReference>
<evidence type="ECO:0000256" key="5">
    <source>
        <dbReference type="ARBA" id="ARBA00023163"/>
    </source>
</evidence>
<dbReference type="NCBIfam" id="TIGR04567">
    <property type="entry name" value="RNAP_delt_lowGC"/>
    <property type="match status" value="1"/>
</dbReference>
<keyword evidence="5 6" id="KW-0804">Transcription</keyword>
<evidence type="ECO:0000313" key="9">
    <source>
        <dbReference type="EMBL" id="TFE04155.1"/>
    </source>
</evidence>
<dbReference type="EMBL" id="SORX01000001">
    <property type="protein sequence ID" value="TFE04155.1"/>
    <property type="molecule type" value="Genomic_DNA"/>
</dbReference>
<evidence type="ECO:0000313" key="10">
    <source>
        <dbReference type="Proteomes" id="UP000297776"/>
    </source>
</evidence>
<reference evidence="9 10" key="1">
    <citation type="submission" date="2019-03" db="EMBL/GenBank/DDBJ databases">
        <authorList>
            <person name="Yang Y."/>
        </authorList>
    </citation>
    <scope>NUCLEOTIDE SEQUENCE [LARGE SCALE GENOMIC DNA]</scope>
    <source>
        <strain evidence="9 10">ASL-1</strain>
    </source>
</reference>
<evidence type="ECO:0000256" key="1">
    <source>
        <dbReference type="ARBA" id="ARBA00009828"/>
    </source>
</evidence>
<keyword evidence="3 6" id="KW-0808">Transferase</keyword>
<organism evidence="9 10">
    <name type="scientific">Jeotgalibacillus salarius</name>
    <dbReference type="NCBI Taxonomy" id="546023"/>
    <lineage>
        <taxon>Bacteria</taxon>
        <taxon>Bacillati</taxon>
        <taxon>Bacillota</taxon>
        <taxon>Bacilli</taxon>
        <taxon>Bacillales</taxon>
        <taxon>Caryophanaceae</taxon>
        <taxon>Jeotgalibacillus</taxon>
    </lineage>
</organism>
<keyword evidence="10" id="KW-1185">Reference proteome</keyword>
<comment type="similarity">
    <text evidence="1 6">Belongs to the RpoE family.</text>
</comment>
<dbReference type="HAMAP" id="MF_00357">
    <property type="entry name" value="RNApol_bact_RpoE"/>
    <property type="match status" value="1"/>
</dbReference>
<dbReference type="InterPro" id="IPR007759">
    <property type="entry name" value="Asxl_HARE-HTH"/>
</dbReference>
<dbReference type="Gene3D" id="1.10.10.1250">
    <property type="entry name" value="RNA polymerase, subunit delta, N-terminal domain"/>
    <property type="match status" value="1"/>
</dbReference>
<feature type="compositionally biased region" description="Basic residues" evidence="7">
    <location>
        <begin position="100"/>
        <end position="115"/>
    </location>
</feature>
<sequence>MELKNRSVEDLREYSFIEIAHQLLVDNHRSMTFNDMVDEWKRLLGVTDKEARQRVVQFYTDLNMDGRFIFLDHDKGWGLRSWYPLDQVEDEQITSEIQTTKKKKKKTKAKSKKKKKAEEDLDFDNLDDEEEDLVYDEIDDDVEDVEDIDGEEFEDDVDFDDLDDDDDDDDDDEEEDDKL</sequence>
<comment type="caution">
    <text evidence="9">The sequence shown here is derived from an EMBL/GenBank/DDBJ whole genome shotgun (WGS) entry which is preliminary data.</text>
</comment>
<evidence type="ECO:0000256" key="6">
    <source>
        <dbReference type="HAMAP-Rule" id="MF_00357"/>
    </source>
</evidence>